<evidence type="ECO:0000313" key="7">
    <source>
        <dbReference type="Proteomes" id="UP001209746"/>
    </source>
</evidence>
<dbReference type="PROSITE" id="PS51682">
    <property type="entry name" value="SAM_OMT_I"/>
    <property type="match status" value="1"/>
</dbReference>
<dbReference type="EMBL" id="JAOPKD010000014">
    <property type="protein sequence ID" value="MCU4727771.1"/>
    <property type="molecule type" value="Genomic_DNA"/>
</dbReference>
<evidence type="ECO:0000313" key="6">
    <source>
        <dbReference type="Proteomes" id="UP001208186"/>
    </source>
</evidence>
<reference evidence="5" key="1">
    <citation type="submission" date="2023-02" db="EMBL/GenBank/DDBJ databases">
        <title>Enrichment on poylsaccharides allowed isolation of novel metabolic and taxonomic groups of Haloarchaea.</title>
        <authorList>
            <person name="Sorokin D.Y."/>
            <person name="Elcheninov A.G."/>
            <person name="Khizhniak T.V."/>
            <person name="Kolganova T.V."/>
            <person name="Kublanov I.V."/>
        </authorList>
    </citation>
    <scope>NUCLEOTIDE SEQUENCE</scope>
    <source>
        <strain evidence="4 6">HArc-curdl5-1</strain>
        <strain evidence="5">HArc-curdl7</strain>
    </source>
</reference>
<dbReference type="SUPFAM" id="SSF53335">
    <property type="entry name" value="S-adenosyl-L-methionine-dependent methyltransferases"/>
    <property type="match status" value="1"/>
</dbReference>
<organism evidence="5 7">
    <name type="scientific">Halapricum hydrolyticum</name>
    <dbReference type="NCBI Taxonomy" id="2979991"/>
    <lineage>
        <taxon>Archaea</taxon>
        <taxon>Methanobacteriati</taxon>
        <taxon>Methanobacteriota</taxon>
        <taxon>Stenosarchaea group</taxon>
        <taxon>Halobacteria</taxon>
        <taxon>Halobacteriales</taxon>
        <taxon>Haloarculaceae</taxon>
        <taxon>Halapricum</taxon>
    </lineage>
</organism>
<evidence type="ECO:0000256" key="2">
    <source>
        <dbReference type="ARBA" id="ARBA00022679"/>
    </source>
</evidence>
<dbReference type="Pfam" id="PF01596">
    <property type="entry name" value="Methyltransf_3"/>
    <property type="match status" value="1"/>
</dbReference>
<keyword evidence="2" id="KW-0808">Transferase</keyword>
<dbReference type="InterPro" id="IPR002935">
    <property type="entry name" value="SAM_O-MeTrfase"/>
</dbReference>
<dbReference type="RefSeq" id="WP_315909570.1">
    <property type="nucleotide sequence ID" value="NZ_JAOPKC010000015.1"/>
</dbReference>
<evidence type="ECO:0000313" key="4">
    <source>
        <dbReference type="EMBL" id="MCU4718821.1"/>
    </source>
</evidence>
<keyword evidence="3" id="KW-0949">S-adenosyl-L-methionine</keyword>
<dbReference type="Proteomes" id="UP001209746">
    <property type="component" value="Unassembled WGS sequence"/>
</dbReference>
<dbReference type="GO" id="GO:0008171">
    <property type="term" value="F:O-methyltransferase activity"/>
    <property type="evidence" value="ECO:0007669"/>
    <property type="project" value="InterPro"/>
</dbReference>
<dbReference type="Proteomes" id="UP001208186">
    <property type="component" value="Unassembled WGS sequence"/>
</dbReference>
<gene>
    <name evidence="5" type="ORF">OB914_12455</name>
    <name evidence="4" type="ORF">OB916_12220</name>
</gene>
<dbReference type="InterPro" id="IPR029063">
    <property type="entry name" value="SAM-dependent_MTases_sf"/>
</dbReference>
<evidence type="ECO:0000256" key="3">
    <source>
        <dbReference type="ARBA" id="ARBA00022691"/>
    </source>
</evidence>
<dbReference type="Gene3D" id="3.40.50.150">
    <property type="entry name" value="Vaccinia Virus protein VP39"/>
    <property type="match status" value="1"/>
</dbReference>
<evidence type="ECO:0000256" key="1">
    <source>
        <dbReference type="ARBA" id="ARBA00022603"/>
    </source>
</evidence>
<keyword evidence="1" id="KW-0489">Methyltransferase</keyword>
<keyword evidence="6" id="KW-1185">Reference proteome</keyword>
<name>A0AAE3LFH7_9EURY</name>
<dbReference type="EMBL" id="JAOPKC010000015">
    <property type="protein sequence ID" value="MCU4718821.1"/>
    <property type="molecule type" value="Genomic_DNA"/>
</dbReference>
<dbReference type="AlphaFoldDB" id="A0AAE3LFH7"/>
<sequence length="236" mass="26175">MIEILPDHSDRFVRLVGPETDEVVEAMDEFGTENPPDWVERFPEADEFPTVGPAVGGWLQMLTELTGAKRVFEFGSGFGYSAYWFARGLPSDGEIVLTEVDEDELEMAREFLSRGGVDEVARYELGDAFETFERYDGPFDIVLLDHENDRYREAFEVVRGKLADGGVVVAENVMQAPSLEFDQLLRGLSDGDCPASANEHTVGIFEYLDAVREDPAFETTALPLGGGITVSQKTCE</sequence>
<proteinExistence type="predicted"/>
<dbReference type="PANTHER" id="PTHR43167:SF1">
    <property type="entry name" value="PUTATIVE (AFU_ORTHOLOGUE AFUA_6G01830)-RELATED"/>
    <property type="match status" value="1"/>
</dbReference>
<protein>
    <submittedName>
        <fullName evidence="5">O-methyltransferase</fullName>
    </submittedName>
</protein>
<evidence type="ECO:0000313" key="5">
    <source>
        <dbReference type="EMBL" id="MCU4727771.1"/>
    </source>
</evidence>
<dbReference type="GO" id="GO:0032259">
    <property type="term" value="P:methylation"/>
    <property type="evidence" value="ECO:0007669"/>
    <property type="project" value="UniProtKB-KW"/>
</dbReference>
<dbReference type="PANTHER" id="PTHR43167">
    <property type="entry name" value="PUTATIVE (AFU_ORTHOLOGUE AFUA_6G01830)-RELATED"/>
    <property type="match status" value="1"/>
</dbReference>
<dbReference type="CDD" id="cd02440">
    <property type="entry name" value="AdoMet_MTases"/>
    <property type="match status" value="1"/>
</dbReference>
<accession>A0AAE3LFH7</accession>
<comment type="caution">
    <text evidence="5">The sequence shown here is derived from an EMBL/GenBank/DDBJ whole genome shotgun (WGS) entry which is preliminary data.</text>
</comment>